<keyword evidence="4 9" id="KW-0812">Transmembrane</keyword>
<comment type="similarity">
    <text evidence="2">Belongs to the aromatic acid exporter (TC 2.A.85) family.</text>
</comment>
<evidence type="ECO:0000256" key="5">
    <source>
        <dbReference type="ARBA" id="ARBA00022989"/>
    </source>
</evidence>
<evidence type="ECO:0000256" key="8">
    <source>
        <dbReference type="ARBA" id="ARBA00023303"/>
    </source>
</evidence>
<dbReference type="Pfam" id="PF11744">
    <property type="entry name" value="ALMT"/>
    <property type="match status" value="1"/>
</dbReference>
<keyword evidence="6" id="KW-0406">Ion transport</keyword>
<evidence type="ECO:0000256" key="9">
    <source>
        <dbReference type="SAM" id="Phobius"/>
    </source>
</evidence>
<evidence type="ECO:0000256" key="2">
    <source>
        <dbReference type="ARBA" id="ARBA00007079"/>
    </source>
</evidence>
<evidence type="ECO:0000256" key="6">
    <source>
        <dbReference type="ARBA" id="ARBA00023065"/>
    </source>
</evidence>
<comment type="subcellular location">
    <subcellularLocation>
        <location evidence="1">Membrane</location>
        <topology evidence="1">Multi-pass membrane protein</topology>
    </subcellularLocation>
</comment>
<proteinExistence type="evidence at transcript level"/>
<evidence type="ECO:0000256" key="3">
    <source>
        <dbReference type="ARBA" id="ARBA00022448"/>
    </source>
</evidence>
<accession>M4WFQ7</accession>
<keyword evidence="3" id="KW-0813">Transport</keyword>
<keyword evidence="8" id="KW-0407">Ion channel</keyword>
<keyword evidence="7 9" id="KW-0472">Membrane</keyword>
<evidence type="ECO:0000256" key="4">
    <source>
        <dbReference type="ARBA" id="ARBA00022692"/>
    </source>
</evidence>
<evidence type="ECO:0000256" key="1">
    <source>
        <dbReference type="ARBA" id="ARBA00004141"/>
    </source>
</evidence>
<dbReference type="AlphaFoldDB" id="M4WFQ7"/>
<dbReference type="GO" id="GO:0015743">
    <property type="term" value="P:malate transport"/>
    <property type="evidence" value="ECO:0007669"/>
    <property type="project" value="InterPro"/>
</dbReference>
<dbReference type="PANTHER" id="PTHR31086">
    <property type="entry name" value="ALUMINUM-ACTIVATED MALATE TRANSPORTER 10"/>
    <property type="match status" value="1"/>
</dbReference>
<sequence length="527" mass="59491">MEAADGFSSKMVQLENQQMDRRIKKKMGSLWTTIWKVGQEDPRRVIHSFKVGFAVTLVSLLYLMETFFKGIGQNAIWAVVTVVVVLEFTAGATLCKGVNRGFGTFLAGTLGFLIEFFADKSGRVVHAISISAAVFVIGAASTYIRFIPYIKKNYDYGIVIFIMTFDLITVSSYRQENVLQTAKMRLYMMMIGCGISLFVSLFVFPFWSGEDLHTSTVSKLERLATSIKACVEDYFNDESDNMQQQRGENSDEDPIYKTVMDSKYKDEMLALYASWEPRLSWHCHKFPWQQYVKLGAALRHFGYSAVTLHGCLQTEIQTPKSVRVMFKDPCTRLAEEVSRVLMQLANSIRHRRHCSPDILTNHLHQALQDLDTALKSQPKLFLGSNYRNANTLALAVAAADQKRGMESSGSLKSVKTDSSALMEWKNKRGSEKMKEAGEVRMLRPSLSKMAITSLEFAEALPFAAFASTLVEMVARLDLVIEEVEELSSIAHFREFKPDQADHVTVSVTCHRILHNAFHNYLPSHGPE</sequence>
<dbReference type="EMBL" id="KC285588">
    <property type="protein sequence ID" value="AGI15324.1"/>
    <property type="molecule type" value="mRNA"/>
</dbReference>
<dbReference type="InterPro" id="IPR020966">
    <property type="entry name" value="ALMT"/>
</dbReference>
<dbReference type="GO" id="GO:0034220">
    <property type="term" value="P:monoatomic ion transmembrane transport"/>
    <property type="evidence" value="ECO:0007669"/>
    <property type="project" value="UniProtKB-KW"/>
</dbReference>
<evidence type="ECO:0000256" key="7">
    <source>
        <dbReference type="ARBA" id="ARBA00023136"/>
    </source>
</evidence>
<organism evidence="10">
    <name type="scientific">Dionaea muscipula</name>
    <name type="common">Venus flytrap</name>
    <dbReference type="NCBI Taxonomy" id="4362"/>
    <lineage>
        <taxon>Eukaryota</taxon>
        <taxon>Viridiplantae</taxon>
        <taxon>Streptophyta</taxon>
        <taxon>Embryophyta</taxon>
        <taxon>Tracheophyta</taxon>
        <taxon>Spermatophyta</taxon>
        <taxon>Magnoliopsida</taxon>
        <taxon>eudicotyledons</taxon>
        <taxon>Gunneridae</taxon>
        <taxon>Pentapetalae</taxon>
        <taxon>Caryophyllales</taxon>
        <taxon>Droseraceae</taxon>
        <taxon>Dionaea</taxon>
    </lineage>
</organism>
<feature type="transmembrane region" description="Helical" evidence="9">
    <location>
        <begin position="186"/>
        <end position="207"/>
    </location>
</feature>
<dbReference type="GO" id="GO:0016020">
    <property type="term" value="C:membrane"/>
    <property type="evidence" value="ECO:0007669"/>
    <property type="project" value="UniProtKB-SubCell"/>
</dbReference>
<feature type="transmembrane region" description="Helical" evidence="9">
    <location>
        <begin position="75"/>
        <end position="94"/>
    </location>
</feature>
<evidence type="ECO:0000313" key="10">
    <source>
        <dbReference type="EMBL" id="AGI15324.1"/>
    </source>
</evidence>
<feature type="transmembrane region" description="Helical" evidence="9">
    <location>
        <begin position="156"/>
        <end position="174"/>
    </location>
</feature>
<name>M4WFQ7_DIOMU</name>
<reference evidence="10" key="1">
    <citation type="journal article" date="2013" name="Plant J.">
        <title>Open stomata 1 (OST1) kinase controls R-type anion channel QUAC1 in Arabidopsis guard cells.</title>
        <authorList>
            <person name="Imes D."/>
            <person name="Mumm P."/>
            <person name="Bohm J."/>
            <person name="Al-Rasheid K.A."/>
            <person name="Marten I."/>
            <person name="Geiger D."/>
            <person name="Hedrich R."/>
        </authorList>
    </citation>
    <scope>NUCLEOTIDE SEQUENCE</scope>
</reference>
<protein>
    <submittedName>
        <fullName evidence="10">MQUAC1</fullName>
    </submittedName>
</protein>
<feature type="transmembrane region" description="Helical" evidence="9">
    <location>
        <begin position="45"/>
        <end position="63"/>
    </location>
</feature>
<feature type="transmembrane region" description="Helical" evidence="9">
    <location>
        <begin position="100"/>
        <end position="117"/>
    </location>
</feature>
<keyword evidence="5 9" id="KW-1133">Transmembrane helix</keyword>
<feature type="transmembrane region" description="Helical" evidence="9">
    <location>
        <begin position="124"/>
        <end position="144"/>
    </location>
</feature>